<dbReference type="Gene3D" id="3.30.360.10">
    <property type="entry name" value="Dihydrodipicolinate Reductase, domain 2"/>
    <property type="match status" value="1"/>
</dbReference>
<dbReference type="Gene3D" id="3.40.50.720">
    <property type="entry name" value="NAD(P)-binding Rossmann-like Domain"/>
    <property type="match status" value="1"/>
</dbReference>
<dbReference type="InterPro" id="IPR036291">
    <property type="entry name" value="NAD(P)-bd_dom_sf"/>
</dbReference>
<reference evidence="5" key="1">
    <citation type="submission" date="2022-07" db="EMBL/GenBank/DDBJ databases">
        <title>Taxonomic analysis of Microcella humidisoli nov. sp., isolated from riverside soil.</title>
        <authorList>
            <person name="Molina K.M."/>
            <person name="Kim S.B."/>
        </authorList>
    </citation>
    <scope>NUCLEOTIDE SEQUENCE</scope>
    <source>
        <strain evidence="5">MMS21-STM10</strain>
    </source>
</reference>
<protein>
    <submittedName>
        <fullName evidence="5">Gfo/Idh/MocA family oxidoreductase</fullName>
    </submittedName>
</protein>
<proteinExistence type="predicted"/>
<evidence type="ECO:0000256" key="2">
    <source>
        <dbReference type="ARBA" id="ARBA00023027"/>
    </source>
</evidence>
<keyword evidence="6" id="KW-1185">Reference proteome</keyword>
<dbReference type="InterPro" id="IPR050463">
    <property type="entry name" value="Gfo/Idh/MocA_oxidrdct_glycsds"/>
</dbReference>
<dbReference type="PANTHER" id="PTHR43818">
    <property type="entry name" value="BCDNA.GH03377"/>
    <property type="match status" value="1"/>
</dbReference>
<dbReference type="SUPFAM" id="SSF51735">
    <property type="entry name" value="NAD(P)-binding Rossmann-fold domains"/>
    <property type="match status" value="1"/>
</dbReference>
<organism evidence="5 6">
    <name type="scientific">Microcella humidisoli</name>
    <dbReference type="NCBI Taxonomy" id="2963406"/>
    <lineage>
        <taxon>Bacteria</taxon>
        <taxon>Bacillati</taxon>
        <taxon>Actinomycetota</taxon>
        <taxon>Actinomycetes</taxon>
        <taxon>Micrococcales</taxon>
        <taxon>Microbacteriaceae</taxon>
        <taxon>Microcella</taxon>
    </lineage>
</organism>
<keyword evidence="2" id="KW-0520">NAD</keyword>
<name>A0ABY5FYF6_9MICO</name>
<evidence type="ECO:0000256" key="1">
    <source>
        <dbReference type="ARBA" id="ARBA00023002"/>
    </source>
</evidence>
<evidence type="ECO:0000259" key="4">
    <source>
        <dbReference type="Pfam" id="PF22725"/>
    </source>
</evidence>
<gene>
    <name evidence="5" type="ORF">NNL39_04430</name>
</gene>
<dbReference type="SUPFAM" id="SSF55347">
    <property type="entry name" value="Glyceraldehyde-3-phosphate dehydrogenase-like, C-terminal domain"/>
    <property type="match status" value="1"/>
</dbReference>
<evidence type="ECO:0000313" key="6">
    <source>
        <dbReference type="Proteomes" id="UP001060039"/>
    </source>
</evidence>
<dbReference type="EMBL" id="CP101497">
    <property type="protein sequence ID" value="UTT63357.1"/>
    <property type="molecule type" value="Genomic_DNA"/>
</dbReference>
<dbReference type="Pfam" id="PF22725">
    <property type="entry name" value="GFO_IDH_MocA_C3"/>
    <property type="match status" value="1"/>
</dbReference>
<dbReference type="InterPro" id="IPR055170">
    <property type="entry name" value="GFO_IDH_MocA-like_dom"/>
</dbReference>
<dbReference type="Proteomes" id="UP001060039">
    <property type="component" value="Chromosome"/>
</dbReference>
<dbReference type="RefSeq" id="WP_255160489.1">
    <property type="nucleotide sequence ID" value="NZ_CP101497.1"/>
</dbReference>
<sequence length="374" mass="40290">MASSPSAGPASRSSSPGTPLRVGVVGLGMGSVHVEAYAAMPDVEVVALAGKEVDRLAELGAQYAVPHLLADWADLVALPDLDIVSIATPNALHHPITMAALAAGKHVFCEKPLALDTAQAREMVAAAVEHDRVLEVAFNHRRRADVQYAKRYLDEVGIGRIYHARASWKRRAGIPGLRSWFTSKRMAGGGALIDLGPHVLDSLLFLLGERKVVAVSAVAHGELGRAGYGAMDRSEQMASDTGAFEVEDLASALFRFDDGSSAAFEITWAGHTVDDEDISIELLGVDGGLRLFVPRYASDDTLRIFRDVAGRPVDIAPDVHVPGGEHPLVIAEFIEHVRSGQWQHHRGDFALHRTEVLDACYRSAAEGREIRLEP</sequence>
<evidence type="ECO:0000313" key="5">
    <source>
        <dbReference type="EMBL" id="UTT63357.1"/>
    </source>
</evidence>
<feature type="domain" description="Gfo/Idh/MocA-like oxidoreductase N-terminal" evidence="3">
    <location>
        <begin position="20"/>
        <end position="138"/>
    </location>
</feature>
<dbReference type="InterPro" id="IPR000683">
    <property type="entry name" value="Gfo/Idh/MocA-like_OxRdtase_N"/>
</dbReference>
<evidence type="ECO:0000259" key="3">
    <source>
        <dbReference type="Pfam" id="PF01408"/>
    </source>
</evidence>
<feature type="domain" description="GFO/IDH/MocA-like oxidoreductase" evidence="4">
    <location>
        <begin position="146"/>
        <end position="289"/>
    </location>
</feature>
<dbReference type="Pfam" id="PF01408">
    <property type="entry name" value="GFO_IDH_MocA"/>
    <property type="match status" value="1"/>
</dbReference>
<keyword evidence="1" id="KW-0560">Oxidoreductase</keyword>
<dbReference type="PANTHER" id="PTHR43818:SF11">
    <property type="entry name" value="BCDNA.GH03377"/>
    <property type="match status" value="1"/>
</dbReference>
<accession>A0ABY5FYF6</accession>